<dbReference type="PANTHER" id="PTHR43685">
    <property type="entry name" value="GLYCOSYLTRANSFERASE"/>
    <property type="match status" value="1"/>
</dbReference>
<dbReference type="InterPro" id="IPR050834">
    <property type="entry name" value="Glycosyltransf_2"/>
</dbReference>
<dbReference type="STRING" id="694430.Natoc_3567"/>
<gene>
    <name evidence="2" type="ORF">Natoc_3567</name>
</gene>
<dbReference type="Gene3D" id="3.90.550.10">
    <property type="entry name" value="Spore Coat Polysaccharide Biosynthesis Protein SpsA, Chain A"/>
    <property type="match status" value="1"/>
</dbReference>
<evidence type="ECO:0000259" key="1">
    <source>
        <dbReference type="Pfam" id="PF00535"/>
    </source>
</evidence>
<accession>L0K5C2</accession>
<evidence type="ECO:0000313" key="2">
    <source>
        <dbReference type="EMBL" id="AGB39288.1"/>
    </source>
</evidence>
<dbReference type="InterPro" id="IPR029044">
    <property type="entry name" value="Nucleotide-diphossugar_trans"/>
</dbReference>
<evidence type="ECO:0000313" key="3">
    <source>
        <dbReference type="Proteomes" id="UP000010878"/>
    </source>
</evidence>
<dbReference type="OrthoDB" id="46222at2157"/>
<dbReference type="EMBL" id="CP003929">
    <property type="protein sequence ID" value="AGB39288.1"/>
    <property type="molecule type" value="Genomic_DNA"/>
</dbReference>
<feature type="domain" description="Glycosyltransferase 2-like" evidence="1">
    <location>
        <begin position="9"/>
        <end position="164"/>
    </location>
</feature>
<sequence length="328" mass="36772">MTGGGADVSIVITTYYRNDLLEDAIESALKQTHESIEVIVVDGSGDGHARTLVEQYPAVSYVPLAGRSDAHAARNVGVTHADGLYIQFLDDDDLLHPEKIAKQLPMFSESVGVVYSGYRPHYRGSWPHEKGEVVLPEPGTHGSVLDEMLRIDKGFPDACYTCTMLIDRQVLDRIMPLRNCHAADDLGMKIELALRTEFDYVDEPLVERRMDSDDSLGASLQNVEGRFRVINQYAEVYDQYPPVLRRTVLEHTHWLQGSRELEERVWSPKAPLSFLRAAYYSPNDRLKLGGLALFSLLGSPGVRLGRRGFRELKRIRGHDPGEDPTSPL</sequence>
<dbReference type="RefSeq" id="WP_015322722.1">
    <property type="nucleotide sequence ID" value="NC_019974.1"/>
</dbReference>
<dbReference type="HOGENOM" id="CLU_025996_0_5_2"/>
<dbReference type="AlphaFoldDB" id="L0K5C2"/>
<organism evidence="2 3">
    <name type="scientific">Natronococcus occultus SP4</name>
    <dbReference type="NCBI Taxonomy" id="694430"/>
    <lineage>
        <taxon>Archaea</taxon>
        <taxon>Methanobacteriati</taxon>
        <taxon>Methanobacteriota</taxon>
        <taxon>Stenosarchaea group</taxon>
        <taxon>Halobacteria</taxon>
        <taxon>Halobacteriales</taxon>
        <taxon>Natrialbaceae</taxon>
        <taxon>Natronococcus</taxon>
    </lineage>
</organism>
<proteinExistence type="predicted"/>
<dbReference type="CDD" id="cd00761">
    <property type="entry name" value="Glyco_tranf_GTA_type"/>
    <property type="match status" value="1"/>
</dbReference>
<dbReference type="eggNOG" id="arCOG01385">
    <property type="taxonomic scope" value="Archaea"/>
</dbReference>
<dbReference type="SUPFAM" id="SSF53448">
    <property type="entry name" value="Nucleotide-diphospho-sugar transferases"/>
    <property type="match status" value="1"/>
</dbReference>
<dbReference type="GO" id="GO:0016740">
    <property type="term" value="F:transferase activity"/>
    <property type="evidence" value="ECO:0007669"/>
    <property type="project" value="UniProtKB-KW"/>
</dbReference>
<dbReference type="KEGG" id="nou:Natoc_3567"/>
<dbReference type="Pfam" id="PF00535">
    <property type="entry name" value="Glycos_transf_2"/>
    <property type="match status" value="1"/>
</dbReference>
<dbReference type="PANTHER" id="PTHR43685:SF2">
    <property type="entry name" value="GLYCOSYLTRANSFERASE 2-LIKE DOMAIN-CONTAINING PROTEIN"/>
    <property type="match status" value="1"/>
</dbReference>
<reference evidence="2 3" key="1">
    <citation type="submission" date="2012-11" db="EMBL/GenBank/DDBJ databases">
        <title>FINISHED of Natronococcus occultus SP4, DSM 3396.</title>
        <authorList>
            <consortium name="DOE Joint Genome Institute"/>
            <person name="Eisen J."/>
            <person name="Huntemann M."/>
            <person name="Wei C.-L."/>
            <person name="Han J."/>
            <person name="Detter J.C."/>
            <person name="Han C."/>
            <person name="Tapia R."/>
            <person name="Chen A."/>
            <person name="Kyrpides N."/>
            <person name="Mavromatis K."/>
            <person name="Markowitz V."/>
            <person name="Szeto E."/>
            <person name="Ivanova N."/>
            <person name="Mikhailova N."/>
            <person name="Ovchinnikova G."/>
            <person name="Pagani I."/>
            <person name="Pati A."/>
            <person name="Goodwin L."/>
            <person name="Nordberg H.P."/>
            <person name="Cantor M.N."/>
            <person name="Hua S.X."/>
            <person name="Woyke T."/>
            <person name="Eisen J."/>
            <person name="Klenk H.-P."/>
            <person name="Klenk H.-P."/>
        </authorList>
    </citation>
    <scope>NUCLEOTIDE SEQUENCE [LARGE SCALE GENOMIC DNA]</scope>
    <source>
        <strain evidence="2 3">SP4</strain>
    </source>
</reference>
<protein>
    <submittedName>
        <fullName evidence="2">Glycosyl transferase</fullName>
    </submittedName>
</protein>
<name>L0K5C2_9EURY</name>
<keyword evidence="3" id="KW-1185">Reference proteome</keyword>
<dbReference type="InterPro" id="IPR001173">
    <property type="entry name" value="Glyco_trans_2-like"/>
</dbReference>
<keyword evidence="2" id="KW-0808">Transferase</keyword>
<dbReference type="Proteomes" id="UP000010878">
    <property type="component" value="Chromosome"/>
</dbReference>
<dbReference type="GeneID" id="14402253"/>